<dbReference type="UniPathway" id="UPA00958"/>
<dbReference type="PANTHER" id="PTHR42755">
    <property type="entry name" value="3-DEOXY-MANNO-OCTULOSONATE CYTIDYLYLTRANSFERASE"/>
    <property type="match status" value="1"/>
</dbReference>
<keyword evidence="9" id="KW-0472">Membrane</keyword>
<organism evidence="11 12">
    <name type="scientific">Cereibacter changlensis</name>
    <dbReference type="NCBI Taxonomy" id="402884"/>
    <lineage>
        <taxon>Bacteria</taxon>
        <taxon>Pseudomonadati</taxon>
        <taxon>Pseudomonadota</taxon>
        <taxon>Alphaproteobacteria</taxon>
        <taxon>Rhodobacterales</taxon>
        <taxon>Paracoccaceae</taxon>
        <taxon>Cereibacter</taxon>
    </lineage>
</organism>
<comment type="function">
    <text evidence="1 9">Involved in lipopolysaccharide (LPS) biosynthesis. Catalyzes the transfer of 3-deoxy-D-manno-octulosonate (Kdo) residue(s) from CMP-Kdo to lipid IV(A), the tetraacyldisaccharide-1,4'-bisphosphate precursor of lipid A.</text>
</comment>
<dbReference type="GO" id="GO:0009245">
    <property type="term" value="P:lipid A biosynthetic process"/>
    <property type="evidence" value="ECO:0007669"/>
    <property type="project" value="TreeGrafter"/>
</dbReference>
<comment type="caution">
    <text evidence="11">The sequence shown here is derived from an EMBL/GenBank/DDBJ whole genome shotgun (WGS) entry which is preliminary data.</text>
</comment>
<keyword evidence="9" id="KW-1003">Cell membrane</keyword>
<evidence type="ECO:0000313" key="12">
    <source>
        <dbReference type="Proteomes" id="UP000306340"/>
    </source>
</evidence>
<dbReference type="AlphaFoldDB" id="A0A4U0Z1B7"/>
<keyword evidence="5 9" id="KW-0808">Transferase</keyword>
<dbReference type="EC" id="2.4.99.12" evidence="3 9"/>
<accession>A0A4U0Z1B7</accession>
<comment type="subcellular location">
    <subcellularLocation>
        <location evidence="9">Cell membrane</location>
    </subcellularLocation>
</comment>
<sequence>MTLYRLILTLALPVLLAATAWRRLRGRGVAQEAEERLGLIPAQPGRPLWLHGASNGEITSARWLIEELLARDPERPLLITCNNPSARAMVQGWALPRTTALLAPWDTPGCLRRFLARAKPRALVTIENELWPERISRTAAAGLPVI</sequence>
<evidence type="ECO:0000259" key="10">
    <source>
        <dbReference type="Pfam" id="PF04413"/>
    </source>
</evidence>
<evidence type="ECO:0000256" key="7">
    <source>
        <dbReference type="ARBA" id="ARBA00049183"/>
    </source>
</evidence>
<comment type="catalytic activity">
    <reaction evidence="7 9">
        <text>lipid IVA (E. coli) + CMP-3-deoxy-beta-D-manno-octulosonate = alpha-Kdo-(2-&gt;6)-lipid IVA (E. coli) + CMP + H(+)</text>
        <dbReference type="Rhea" id="RHEA:28066"/>
        <dbReference type="ChEBI" id="CHEBI:15378"/>
        <dbReference type="ChEBI" id="CHEBI:58603"/>
        <dbReference type="ChEBI" id="CHEBI:60364"/>
        <dbReference type="ChEBI" id="CHEBI:60377"/>
        <dbReference type="ChEBI" id="CHEBI:85987"/>
        <dbReference type="EC" id="2.4.99.12"/>
    </reaction>
</comment>
<dbReference type="PANTHER" id="PTHR42755:SF1">
    <property type="entry name" value="3-DEOXY-D-MANNO-OCTULOSONIC ACID TRANSFERASE, MITOCHONDRIAL-RELATED"/>
    <property type="match status" value="1"/>
</dbReference>
<keyword evidence="9" id="KW-0448">Lipopolysaccharide biosynthesis</keyword>
<evidence type="ECO:0000256" key="9">
    <source>
        <dbReference type="RuleBase" id="RU365103"/>
    </source>
</evidence>
<dbReference type="InterPro" id="IPR039901">
    <property type="entry name" value="Kdotransferase"/>
</dbReference>
<dbReference type="GO" id="GO:0009244">
    <property type="term" value="P:lipopolysaccharide core region biosynthetic process"/>
    <property type="evidence" value="ECO:0007669"/>
    <property type="project" value="UniProtKB-UniRule"/>
</dbReference>
<dbReference type="GO" id="GO:0005886">
    <property type="term" value="C:plasma membrane"/>
    <property type="evidence" value="ECO:0007669"/>
    <property type="project" value="UniProtKB-SubCell"/>
</dbReference>
<name>A0A4U0Z1B7_9RHOB</name>
<gene>
    <name evidence="11" type="ORF">FAZ78_12500</name>
</gene>
<comment type="similarity">
    <text evidence="9">Belongs to the glycosyltransferase group 1 family.</text>
</comment>
<evidence type="ECO:0000313" key="11">
    <source>
        <dbReference type="EMBL" id="TKA96234.1"/>
    </source>
</evidence>
<evidence type="ECO:0000256" key="4">
    <source>
        <dbReference type="ARBA" id="ARBA00019077"/>
    </source>
</evidence>
<evidence type="ECO:0000256" key="1">
    <source>
        <dbReference type="ARBA" id="ARBA00003394"/>
    </source>
</evidence>
<feature type="domain" description="3-deoxy-D-manno-octulosonic-acid transferase N-terminal" evidence="10">
    <location>
        <begin position="33"/>
        <end position="146"/>
    </location>
</feature>
<dbReference type="EMBL" id="SWAU01000111">
    <property type="protein sequence ID" value="TKA96234.1"/>
    <property type="molecule type" value="Genomic_DNA"/>
</dbReference>
<dbReference type="InterPro" id="IPR038107">
    <property type="entry name" value="Glycos_transf_N_sf"/>
</dbReference>
<feature type="non-terminal residue" evidence="11">
    <location>
        <position position="146"/>
    </location>
</feature>
<dbReference type="GO" id="GO:0043842">
    <property type="term" value="F:Kdo transferase activity"/>
    <property type="evidence" value="ECO:0007669"/>
    <property type="project" value="UniProtKB-EC"/>
</dbReference>
<dbReference type="InterPro" id="IPR007507">
    <property type="entry name" value="Glycos_transf_N"/>
</dbReference>
<feature type="active site" description="Proton acceptor" evidence="8">
    <location>
        <position position="57"/>
    </location>
</feature>
<evidence type="ECO:0000256" key="2">
    <source>
        <dbReference type="ARBA" id="ARBA00004713"/>
    </source>
</evidence>
<proteinExistence type="inferred from homology"/>
<evidence type="ECO:0000256" key="8">
    <source>
        <dbReference type="PIRSR" id="PIRSR639901-1"/>
    </source>
</evidence>
<comment type="pathway">
    <text evidence="2 9">Bacterial outer membrane biogenesis; LPS core biosynthesis.</text>
</comment>
<reference evidence="11 12" key="1">
    <citation type="submission" date="2019-04" db="EMBL/GenBank/DDBJ databases">
        <title>Crypto-aerobic microbial life in anoxic (sulfidic) marine sediments.</title>
        <authorList>
            <person name="Bhattacharya S."/>
            <person name="Roy C."/>
            <person name="Mondal N."/>
            <person name="Sarkar J."/>
            <person name="Mandal S."/>
            <person name="Rameez M.J."/>
            <person name="Ghosh W."/>
        </authorList>
    </citation>
    <scope>NUCLEOTIDE SEQUENCE [LARGE SCALE GENOMIC DNA]</scope>
    <source>
        <strain evidence="11 12">SBBC</strain>
    </source>
</reference>
<dbReference type="Pfam" id="PF04413">
    <property type="entry name" value="Glycos_transf_N"/>
    <property type="match status" value="1"/>
</dbReference>
<evidence type="ECO:0000256" key="3">
    <source>
        <dbReference type="ARBA" id="ARBA00012621"/>
    </source>
</evidence>
<dbReference type="Proteomes" id="UP000306340">
    <property type="component" value="Unassembled WGS sequence"/>
</dbReference>
<dbReference type="Gene3D" id="3.40.50.11720">
    <property type="entry name" value="3-Deoxy-D-manno-octulosonic-acid transferase, N-terminal domain"/>
    <property type="match status" value="1"/>
</dbReference>
<evidence type="ECO:0000256" key="6">
    <source>
        <dbReference type="ARBA" id="ARBA00031445"/>
    </source>
</evidence>
<protein>
    <recommendedName>
        <fullName evidence="4 9">3-deoxy-D-manno-octulosonic acid transferase</fullName>
        <shortName evidence="9">Kdo transferase</shortName>
        <ecNumber evidence="3 9">2.4.99.12</ecNumber>
    </recommendedName>
    <alternativeName>
        <fullName evidence="6 9">Lipid IV(A) 3-deoxy-D-manno-octulosonic acid transferase</fullName>
    </alternativeName>
</protein>
<evidence type="ECO:0000256" key="5">
    <source>
        <dbReference type="ARBA" id="ARBA00022679"/>
    </source>
</evidence>